<feature type="region of interest" description="Disordered" evidence="3">
    <location>
        <begin position="33"/>
        <end position="59"/>
    </location>
</feature>
<dbReference type="SUPFAM" id="SSF117281">
    <property type="entry name" value="Kelch motif"/>
    <property type="match status" value="1"/>
</dbReference>
<evidence type="ECO:0000256" key="3">
    <source>
        <dbReference type="SAM" id="MobiDB-lite"/>
    </source>
</evidence>
<dbReference type="AlphaFoldDB" id="A0A8B6EAG5"/>
<keyword evidence="5" id="KW-1185">Reference proteome</keyword>
<dbReference type="OrthoDB" id="6057411at2759"/>
<dbReference type="PANTHER" id="PTHR45632">
    <property type="entry name" value="LD33804P"/>
    <property type="match status" value="1"/>
</dbReference>
<organism evidence="4 5">
    <name type="scientific">Mytilus galloprovincialis</name>
    <name type="common">Mediterranean mussel</name>
    <dbReference type="NCBI Taxonomy" id="29158"/>
    <lineage>
        <taxon>Eukaryota</taxon>
        <taxon>Metazoa</taxon>
        <taxon>Spiralia</taxon>
        <taxon>Lophotrochozoa</taxon>
        <taxon>Mollusca</taxon>
        <taxon>Bivalvia</taxon>
        <taxon>Autobranchia</taxon>
        <taxon>Pteriomorphia</taxon>
        <taxon>Mytilida</taxon>
        <taxon>Mytiloidea</taxon>
        <taxon>Mytilidae</taxon>
        <taxon>Mytilinae</taxon>
        <taxon>Mytilus</taxon>
    </lineage>
</organism>
<evidence type="ECO:0000256" key="1">
    <source>
        <dbReference type="ARBA" id="ARBA00022441"/>
    </source>
</evidence>
<accession>A0A8B6EAG5</accession>
<evidence type="ECO:0000313" key="4">
    <source>
        <dbReference type="EMBL" id="VDI31655.1"/>
    </source>
</evidence>
<dbReference type="PANTHER" id="PTHR45632:SF3">
    <property type="entry name" value="KELCH-LIKE PROTEIN 32"/>
    <property type="match status" value="1"/>
</dbReference>
<keyword evidence="1" id="KW-0880">Kelch repeat</keyword>
<feature type="compositionally biased region" description="Polar residues" evidence="3">
    <location>
        <begin position="38"/>
        <end position="59"/>
    </location>
</feature>
<dbReference type="EMBL" id="UYJE01004813">
    <property type="protein sequence ID" value="VDI31655.1"/>
    <property type="molecule type" value="Genomic_DNA"/>
</dbReference>
<protein>
    <submittedName>
        <fullName evidence="4">Uncharacterized protein</fullName>
    </submittedName>
</protein>
<keyword evidence="2" id="KW-0677">Repeat</keyword>
<dbReference type="Gene3D" id="2.120.10.80">
    <property type="entry name" value="Kelch-type beta propeller"/>
    <property type="match status" value="2"/>
</dbReference>
<sequence>MQIKNIYLHKHGLKKHKHGFNVEIVRRKQSGADMTKGSIVSSNSQNGQGTIESLKNDEQSGCQGNLSNLPDLNLHKDNVPDINIAEYVQNLPEFVRNKIAGFFGTGLIEQETVDIENIEHYLVVSRHCHHLKSVCESKLLSTLNSVNCQNYLAIAEQFGLVFLQTSAHQVYKNNFSNSTHPLLKSADLTGAPQSQTKKISCKTFNTFFTCDTTSGKRALTTVVLDSTEQVKCYRNIKKGDKISKQFQCCCMQDAEDHPPYVYWSFGKCFYRYDPVLNKYKKLSNFRYSRSKFSLISHNQFCFAIGGTSDGKTVRQIEEYNVCQRSWKTVSTLPVECQMSYSACVLYDNNIYIFSAATNKDGCSQNRTVVCVFDPVKKSTDIVAEIPLSFTQIKACVLDSQIYLASDEGDFIRFDPSNNCFVRCQNQIMKSKDFGMYTDDDCILLAGGCNSDGKCNNMIRKFCPVTGLWTRLSAKLPDCMAVYGTCHIKIPTTCSIIPFYETKLFEIPAK</sequence>
<comment type="caution">
    <text evidence="4">The sequence shown here is derived from an EMBL/GenBank/DDBJ whole genome shotgun (WGS) entry which is preliminary data.</text>
</comment>
<name>A0A8B6EAG5_MYTGA</name>
<reference evidence="4" key="1">
    <citation type="submission" date="2018-11" db="EMBL/GenBank/DDBJ databases">
        <authorList>
            <person name="Alioto T."/>
            <person name="Alioto T."/>
        </authorList>
    </citation>
    <scope>NUCLEOTIDE SEQUENCE</scope>
</reference>
<proteinExistence type="predicted"/>
<evidence type="ECO:0000313" key="5">
    <source>
        <dbReference type="Proteomes" id="UP000596742"/>
    </source>
</evidence>
<evidence type="ECO:0000256" key="2">
    <source>
        <dbReference type="ARBA" id="ARBA00022737"/>
    </source>
</evidence>
<dbReference type="InterPro" id="IPR015915">
    <property type="entry name" value="Kelch-typ_b-propeller"/>
</dbReference>
<dbReference type="Proteomes" id="UP000596742">
    <property type="component" value="Unassembled WGS sequence"/>
</dbReference>
<gene>
    <name evidence="4" type="ORF">MGAL_10B007724</name>
</gene>